<dbReference type="SUPFAM" id="SSF52540">
    <property type="entry name" value="P-loop containing nucleoside triphosphate hydrolases"/>
    <property type="match status" value="2"/>
</dbReference>
<gene>
    <name evidence="8" type="ORF">AYBTSS11_LOCUS4097</name>
</gene>
<evidence type="ECO:0000256" key="4">
    <source>
        <dbReference type="ARBA" id="ARBA00022840"/>
    </source>
</evidence>
<evidence type="ECO:0000256" key="6">
    <source>
        <dbReference type="SAM" id="MobiDB-lite"/>
    </source>
</evidence>
<evidence type="ECO:0000256" key="1">
    <source>
        <dbReference type="ARBA" id="ARBA00004572"/>
    </source>
</evidence>
<proteinExistence type="predicted"/>
<dbReference type="SMART" id="SM00382">
    <property type="entry name" value="AAA"/>
    <property type="match status" value="1"/>
</dbReference>
<dbReference type="Pfam" id="PF24933">
    <property type="entry name" value="DUF7751"/>
    <property type="match status" value="1"/>
</dbReference>
<evidence type="ECO:0000313" key="8">
    <source>
        <dbReference type="EMBL" id="CAJ1927591.1"/>
    </source>
</evidence>
<keyword evidence="3" id="KW-0472">Membrane</keyword>
<dbReference type="InterPro" id="IPR051701">
    <property type="entry name" value="Mito_OM_Translocase_MSP1"/>
</dbReference>
<keyword evidence="9" id="KW-1185">Reference proteome</keyword>
<name>A0AA86VCH5_9FABA</name>
<feature type="region of interest" description="Disordered" evidence="6">
    <location>
        <begin position="408"/>
        <end position="462"/>
    </location>
</feature>
<dbReference type="FunFam" id="3.40.50.300:FF:000416">
    <property type="entry name" value="p-loop nucleoside triphosphate hydrolase superfamily protein"/>
    <property type="match status" value="1"/>
</dbReference>
<dbReference type="PROSITE" id="PS00674">
    <property type="entry name" value="AAA"/>
    <property type="match status" value="1"/>
</dbReference>
<keyword evidence="2" id="KW-0547">Nucleotide-binding</keyword>
<keyword evidence="4" id="KW-0067">ATP-binding</keyword>
<dbReference type="InterPro" id="IPR041569">
    <property type="entry name" value="AAA_lid_3"/>
</dbReference>
<dbReference type="AlphaFoldDB" id="A0AA86VCH5"/>
<dbReference type="InterPro" id="IPR003960">
    <property type="entry name" value="ATPase_AAA_CS"/>
</dbReference>
<dbReference type="InterPro" id="IPR056653">
    <property type="entry name" value="DUF7751"/>
</dbReference>
<dbReference type="Pfam" id="PF17862">
    <property type="entry name" value="AAA_lid_3"/>
    <property type="match status" value="1"/>
</dbReference>
<evidence type="ECO:0000256" key="3">
    <source>
        <dbReference type="ARBA" id="ARBA00022787"/>
    </source>
</evidence>
<evidence type="ECO:0000259" key="7">
    <source>
        <dbReference type="SMART" id="SM00382"/>
    </source>
</evidence>
<sequence length="812" mass="90908">MEQRNILLSALGVGVGVGVGIGLSAGQGFTKWGVNNSSSNGVTPENIEREMLRLVVDGRESKVTFDEFPFYLREQTRAMLTSAAYVHLKHAEISKYTRNLAPASRTIMLSGPAELYQQVLAKALAHYFEAKLLLLDLTDFSLKFLLEGKIHRQHSGVDLRSMEPGGSCNHPQMRRNSSASANISSLALQSNPTNSAPQKSITNWPFDEKLLLQTLYKVLVYVSKTYPIVLYLRDVDKLLCRSQRIYNLFQKMLNKLHGPILILGSRVLDSGGDYKEVDDRLSSVFPYNIEISPPEDESYLVSWKSQFEEEMKMIQIQDNRNHIMEVLAANDLVCDDLGSMCVADTMVFSNYIEEIVVSAISYHLMNNKDPDYRNGKLVIPCTSLSHALGIFQEEKFSTRDTLKLEAQAVTSEPGEEGAVVKPETKSENPAPEIKADADTSTSVGKIDGENAIPPPKVEVPPDNEFEKRIRPEVIPANEIGVKFSDVGALDETKESLQELVMLPLRRPDLFRGGLLKPCKGILLFGPPGTGKTMLAKAIANEAGASFINVSMSTVTSKWFGEDEKNVRALFTLAAKVSPTIIFVDEVDSMLGQRTRVGEHEAMRKIKNEFMTLWDGLMTNPGERILVLAATNRPFDLDEAIIRRFERRIMVGMPCVENREKILRTILAKEKVEEKLDFKELATMTEGYSGSDLKNLCTTAAYRPVRELIQQERLKMLEKKQKGIEEQNNNVQEVQGNHSTVGNTQNALEAKEEVQQERVISLRPLNMKDFKEARSQVSASYAAEGAGMSELKQWNEMYGEGGSRKREQLSYFL</sequence>
<dbReference type="GO" id="GO:0005524">
    <property type="term" value="F:ATP binding"/>
    <property type="evidence" value="ECO:0007669"/>
    <property type="project" value="UniProtKB-KW"/>
</dbReference>
<feature type="domain" description="AAA+ ATPase" evidence="7">
    <location>
        <begin position="517"/>
        <end position="654"/>
    </location>
</feature>
<organism evidence="8 9">
    <name type="scientific">Sphenostylis stenocarpa</name>
    <dbReference type="NCBI Taxonomy" id="92480"/>
    <lineage>
        <taxon>Eukaryota</taxon>
        <taxon>Viridiplantae</taxon>
        <taxon>Streptophyta</taxon>
        <taxon>Embryophyta</taxon>
        <taxon>Tracheophyta</taxon>
        <taxon>Spermatophyta</taxon>
        <taxon>Magnoliopsida</taxon>
        <taxon>eudicotyledons</taxon>
        <taxon>Gunneridae</taxon>
        <taxon>Pentapetalae</taxon>
        <taxon>rosids</taxon>
        <taxon>fabids</taxon>
        <taxon>Fabales</taxon>
        <taxon>Fabaceae</taxon>
        <taxon>Papilionoideae</taxon>
        <taxon>50 kb inversion clade</taxon>
        <taxon>NPAAA clade</taxon>
        <taxon>indigoferoid/millettioid clade</taxon>
        <taxon>Phaseoleae</taxon>
        <taxon>Sphenostylis</taxon>
    </lineage>
</organism>
<dbReference type="Gene3D" id="1.10.8.60">
    <property type="match status" value="1"/>
</dbReference>
<dbReference type="InterPro" id="IPR003959">
    <property type="entry name" value="ATPase_AAA_core"/>
</dbReference>
<dbReference type="EMBL" id="OY731399">
    <property type="protein sequence ID" value="CAJ1927591.1"/>
    <property type="molecule type" value="Genomic_DNA"/>
</dbReference>
<dbReference type="InterPro" id="IPR003593">
    <property type="entry name" value="AAA+_ATPase"/>
</dbReference>
<evidence type="ECO:0000256" key="2">
    <source>
        <dbReference type="ARBA" id="ARBA00022741"/>
    </source>
</evidence>
<dbReference type="Proteomes" id="UP001189624">
    <property type="component" value="Chromosome 2"/>
</dbReference>
<keyword evidence="5" id="KW-0496">Mitochondrion</keyword>
<dbReference type="GO" id="GO:0005741">
    <property type="term" value="C:mitochondrial outer membrane"/>
    <property type="evidence" value="ECO:0007669"/>
    <property type="project" value="UniProtKB-SubCell"/>
</dbReference>
<dbReference type="GO" id="GO:0016887">
    <property type="term" value="F:ATP hydrolysis activity"/>
    <property type="evidence" value="ECO:0007669"/>
    <property type="project" value="InterPro"/>
</dbReference>
<dbReference type="PANTHER" id="PTHR45644:SF85">
    <property type="entry name" value="P-LOOP CONTAINING NUCLEOSIDE TRIPHOSPHATE HYDROLASES SUPERFAMILY PROTEIN"/>
    <property type="match status" value="1"/>
</dbReference>
<comment type="subcellular location">
    <subcellularLocation>
        <location evidence="1">Mitochondrion outer membrane</location>
        <topology evidence="1">Single-pass membrane protein</topology>
    </subcellularLocation>
</comment>
<protein>
    <recommendedName>
        <fullName evidence="7">AAA+ ATPase domain-containing protein</fullName>
    </recommendedName>
</protein>
<dbReference type="Pfam" id="PF00004">
    <property type="entry name" value="AAA"/>
    <property type="match status" value="1"/>
</dbReference>
<accession>A0AA86VCH5</accession>
<dbReference type="PANTHER" id="PTHR45644">
    <property type="entry name" value="AAA ATPASE, PUTATIVE (AFU_ORTHOLOGUE AFUA_2G12920)-RELATED-RELATED"/>
    <property type="match status" value="1"/>
</dbReference>
<evidence type="ECO:0000313" key="9">
    <source>
        <dbReference type="Proteomes" id="UP001189624"/>
    </source>
</evidence>
<dbReference type="InterPro" id="IPR027417">
    <property type="entry name" value="P-loop_NTPase"/>
</dbReference>
<reference evidence="8" key="1">
    <citation type="submission" date="2023-10" db="EMBL/GenBank/DDBJ databases">
        <authorList>
            <person name="Domelevo Entfellner J.-B."/>
        </authorList>
    </citation>
    <scope>NUCLEOTIDE SEQUENCE</scope>
</reference>
<keyword evidence="3" id="KW-1000">Mitochondrion outer membrane</keyword>
<dbReference type="Gene3D" id="3.40.50.300">
    <property type="entry name" value="P-loop containing nucleotide triphosphate hydrolases"/>
    <property type="match status" value="1"/>
</dbReference>
<dbReference type="Gramene" id="rna-AYBTSS11_LOCUS4097">
    <property type="protein sequence ID" value="CAJ1927591.1"/>
    <property type="gene ID" value="gene-AYBTSS11_LOCUS4097"/>
</dbReference>
<evidence type="ECO:0000256" key="5">
    <source>
        <dbReference type="ARBA" id="ARBA00023128"/>
    </source>
</evidence>